<protein>
    <recommendedName>
        <fullName evidence="2">Thioredoxin-like fold domain-containing protein</fullName>
    </recommendedName>
</protein>
<evidence type="ECO:0000313" key="1">
    <source>
        <dbReference type="EMBL" id="GAG05255.1"/>
    </source>
</evidence>
<reference evidence="1" key="1">
    <citation type="journal article" date="2014" name="Front. Microbiol.">
        <title>High frequency of phylogenetically diverse reductive dehalogenase-homologous genes in deep subseafloor sedimentary metagenomes.</title>
        <authorList>
            <person name="Kawai M."/>
            <person name="Futagami T."/>
            <person name="Toyoda A."/>
            <person name="Takaki Y."/>
            <person name="Nishi S."/>
            <person name="Hori S."/>
            <person name="Arai W."/>
            <person name="Tsubouchi T."/>
            <person name="Morono Y."/>
            <person name="Uchiyama I."/>
            <person name="Ito T."/>
            <person name="Fujiyama A."/>
            <person name="Inagaki F."/>
            <person name="Takami H."/>
        </authorList>
    </citation>
    <scope>NUCLEOTIDE SEQUENCE</scope>
    <source>
        <strain evidence="1">Expedition CK06-06</strain>
    </source>
</reference>
<comment type="caution">
    <text evidence="1">The sequence shown here is derived from an EMBL/GenBank/DDBJ whole genome shotgun (WGS) entry which is preliminary data.</text>
</comment>
<dbReference type="EMBL" id="BARS01026852">
    <property type="protein sequence ID" value="GAG05255.1"/>
    <property type="molecule type" value="Genomic_DNA"/>
</dbReference>
<proteinExistence type="predicted"/>
<evidence type="ECO:0008006" key="2">
    <source>
        <dbReference type="Google" id="ProtNLM"/>
    </source>
</evidence>
<name>X0UI19_9ZZZZ</name>
<gene>
    <name evidence="1" type="ORF">S01H1_42254</name>
</gene>
<dbReference type="AlphaFoldDB" id="X0UI19"/>
<feature type="non-terminal residue" evidence="1">
    <location>
        <position position="66"/>
    </location>
</feature>
<accession>X0UI19</accession>
<sequence length="66" mass="7267">MRYAFPNALIFSLLALNAAQLRTVAAKDEVQPNPGRLVSARTHSEQTKTPLLIFVGREDCPLCAKL</sequence>
<organism evidence="1">
    <name type="scientific">marine sediment metagenome</name>
    <dbReference type="NCBI Taxonomy" id="412755"/>
    <lineage>
        <taxon>unclassified sequences</taxon>
        <taxon>metagenomes</taxon>
        <taxon>ecological metagenomes</taxon>
    </lineage>
</organism>